<dbReference type="KEGG" id="mem:Memar_0904"/>
<feature type="domain" description="DUF7282" evidence="1">
    <location>
        <begin position="64"/>
        <end position="156"/>
    </location>
</feature>
<name>A3CTY7_METMJ</name>
<dbReference type="eggNOG" id="arCOG06742">
    <property type="taxonomic scope" value="Archaea"/>
</dbReference>
<dbReference type="STRING" id="368407.Memar_0904"/>
<evidence type="ECO:0000313" key="3">
    <source>
        <dbReference type="Proteomes" id="UP000002146"/>
    </source>
</evidence>
<dbReference type="EMBL" id="CP000562">
    <property type="protein sequence ID" value="ABN56837.1"/>
    <property type="molecule type" value="Genomic_DNA"/>
</dbReference>
<sequence length="195" mass="20913">MNGFRWAIAVLLVASLVGLAWGQVMPMDNQTPAGENVTPSVDENVTPTINVTMNQTLEGNATVANVTIDEVVSDGPGWLVIHNNLFGHLGGVIGFSQVDPGTNSNVTVTIDTHVAIDRLSAELHKDLGQEGVFEYPVIDGPQMADGQPVTANISVTAENFTVNNLTELAGNQTRLLDQNRTPDLIRNQTRDPTLM</sequence>
<organism evidence="2 3">
    <name type="scientific">Methanoculleus marisnigri (strain ATCC 35101 / DSM 1498 / JR1)</name>
    <dbReference type="NCBI Taxonomy" id="368407"/>
    <lineage>
        <taxon>Archaea</taxon>
        <taxon>Methanobacteriati</taxon>
        <taxon>Methanobacteriota</taxon>
        <taxon>Stenosarchaea group</taxon>
        <taxon>Methanomicrobia</taxon>
        <taxon>Methanomicrobiales</taxon>
        <taxon>Methanomicrobiaceae</taxon>
        <taxon>Methanoculleus</taxon>
    </lineage>
</organism>
<dbReference type="Pfam" id="PF23951">
    <property type="entry name" value="DUF7282"/>
    <property type="match status" value="1"/>
</dbReference>
<reference evidence="2 3" key="1">
    <citation type="journal article" date="2009" name="Stand. Genomic Sci.">
        <title>Complete genome sequence of Methanoculleus marisnigri Romesser et al. 1981 type strain JR1.</title>
        <authorList>
            <person name="Anderson I.J."/>
            <person name="Sieprawska-Lupa M."/>
            <person name="Lapidus A."/>
            <person name="Nolan M."/>
            <person name="Copeland A."/>
            <person name="Glavina Del Rio T."/>
            <person name="Tice H."/>
            <person name="Dalin E."/>
            <person name="Barry K."/>
            <person name="Saunders E."/>
            <person name="Han C."/>
            <person name="Brettin T."/>
            <person name="Detter J.C."/>
            <person name="Bruce D."/>
            <person name="Mikhailova N."/>
            <person name="Pitluck S."/>
            <person name="Hauser L."/>
            <person name="Land M."/>
            <person name="Lucas S."/>
            <person name="Richardson P."/>
            <person name="Whitman W.B."/>
            <person name="Kyrpides N.C."/>
        </authorList>
    </citation>
    <scope>NUCLEOTIDE SEQUENCE [LARGE SCALE GENOMIC DNA]</scope>
    <source>
        <strain evidence="3">ATCC 35101 / DSM 1498 / JR1</strain>
    </source>
</reference>
<proteinExistence type="predicted"/>
<protein>
    <recommendedName>
        <fullName evidence="1">DUF7282 domain-containing protein</fullName>
    </recommendedName>
</protein>
<accession>A3CTY7</accession>
<dbReference type="HOGENOM" id="CLU_1648299_0_0_2"/>
<keyword evidence="3" id="KW-1185">Reference proteome</keyword>
<gene>
    <name evidence="2" type="ordered locus">Memar_0904</name>
</gene>
<dbReference type="Proteomes" id="UP000002146">
    <property type="component" value="Chromosome"/>
</dbReference>
<evidence type="ECO:0000259" key="1">
    <source>
        <dbReference type="Pfam" id="PF23951"/>
    </source>
</evidence>
<dbReference type="InterPro" id="IPR055706">
    <property type="entry name" value="Slg1/2_DUF7282"/>
</dbReference>
<evidence type="ECO:0000313" key="2">
    <source>
        <dbReference type="EMBL" id="ABN56837.1"/>
    </source>
</evidence>
<dbReference type="AlphaFoldDB" id="A3CTY7"/>